<feature type="chain" id="PRO_5015656083" evidence="1">
    <location>
        <begin position="26"/>
        <end position="320"/>
    </location>
</feature>
<evidence type="ECO:0000313" key="2">
    <source>
        <dbReference type="EMBL" id="PRY27817.1"/>
    </source>
</evidence>
<organism evidence="2 3">
    <name type="scientific">Spirosoma oryzae</name>
    <dbReference type="NCBI Taxonomy" id="1469603"/>
    <lineage>
        <taxon>Bacteria</taxon>
        <taxon>Pseudomonadati</taxon>
        <taxon>Bacteroidota</taxon>
        <taxon>Cytophagia</taxon>
        <taxon>Cytophagales</taxon>
        <taxon>Cytophagaceae</taxon>
        <taxon>Spirosoma</taxon>
    </lineage>
</organism>
<evidence type="ECO:0000256" key="1">
    <source>
        <dbReference type="SAM" id="SignalP"/>
    </source>
</evidence>
<dbReference type="RefSeq" id="WP_106140430.1">
    <property type="nucleotide sequence ID" value="NZ_PVTE01000031.1"/>
</dbReference>
<sequence length="320" mass="34529">MKRLIWGCCLLILLLGSGTTGRGQAGYTPLVTQTGTDADDKPIFEVKFSDGTTNVVVGQDALSQLMTSYAQGVALSLGSGGTPPFVPGPTGIGGGLLNALDSELSNVLGIDANSIMSGLQAQINELAASLISSVVDASPIGEVETMKDMMKDAYTKQQKIQYQALKLQLGEKKANTELSSSFIKYYNTLDLPAQLKRVTHQVDAINRLAGSQLFSASERQGISSALSQVSDTSDLEDDVRSACNLNGESVWMSEAERVNVLDAARDQIIRRQQMLNTFRVNLSNAYVARTRQIARNKSMAGMFKDNSTLNRYVKTTKKSL</sequence>
<comment type="caution">
    <text evidence="2">The sequence shown here is derived from an EMBL/GenBank/DDBJ whole genome shotgun (WGS) entry which is preliminary data.</text>
</comment>
<proteinExistence type="predicted"/>
<dbReference type="Proteomes" id="UP000238375">
    <property type="component" value="Unassembled WGS sequence"/>
</dbReference>
<keyword evidence="3" id="KW-1185">Reference proteome</keyword>
<gene>
    <name evidence="2" type="ORF">CLV58_13135</name>
</gene>
<keyword evidence="1" id="KW-0732">Signal</keyword>
<dbReference type="AlphaFoldDB" id="A0A2T0S331"/>
<dbReference type="OrthoDB" id="941256at2"/>
<protein>
    <submittedName>
        <fullName evidence="2">Uncharacterized protein</fullName>
    </submittedName>
</protein>
<evidence type="ECO:0000313" key="3">
    <source>
        <dbReference type="Proteomes" id="UP000238375"/>
    </source>
</evidence>
<name>A0A2T0S331_9BACT</name>
<reference evidence="2 3" key="1">
    <citation type="submission" date="2018-03" db="EMBL/GenBank/DDBJ databases">
        <title>Genomic Encyclopedia of Archaeal and Bacterial Type Strains, Phase II (KMG-II): from individual species to whole genera.</title>
        <authorList>
            <person name="Goeker M."/>
        </authorList>
    </citation>
    <scope>NUCLEOTIDE SEQUENCE [LARGE SCALE GENOMIC DNA]</scope>
    <source>
        <strain evidence="2 3">DSM 28354</strain>
    </source>
</reference>
<dbReference type="EMBL" id="PVTE01000031">
    <property type="protein sequence ID" value="PRY27817.1"/>
    <property type="molecule type" value="Genomic_DNA"/>
</dbReference>
<feature type="signal peptide" evidence="1">
    <location>
        <begin position="1"/>
        <end position="25"/>
    </location>
</feature>
<accession>A0A2T0S331</accession>